<name>A0ACC2GXD3_DALPE</name>
<dbReference type="EMBL" id="CM055735">
    <property type="protein sequence ID" value="KAJ8007988.1"/>
    <property type="molecule type" value="Genomic_DNA"/>
</dbReference>
<protein>
    <submittedName>
        <fullName evidence="1">Uncharacterized protein</fullName>
    </submittedName>
</protein>
<proteinExistence type="predicted"/>
<keyword evidence="2" id="KW-1185">Reference proteome</keyword>
<accession>A0ACC2GXD3</accession>
<evidence type="ECO:0000313" key="1">
    <source>
        <dbReference type="EMBL" id="KAJ8007988.1"/>
    </source>
</evidence>
<gene>
    <name evidence="1" type="ORF">DPEC_G00100060</name>
</gene>
<evidence type="ECO:0000313" key="2">
    <source>
        <dbReference type="Proteomes" id="UP001157502"/>
    </source>
</evidence>
<comment type="caution">
    <text evidence="1">The sequence shown here is derived from an EMBL/GenBank/DDBJ whole genome shotgun (WGS) entry which is preliminary data.</text>
</comment>
<sequence>MFPNVLLKRSTLPLPIGWYGVVRDFLTPATFNNSLIRISSLADDTPLAVADIFFNVPVYMRPEEPLAGQAQTPELPLMTGTVVDAL</sequence>
<reference evidence="1" key="1">
    <citation type="submission" date="2021-05" db="EMBL/GenBank/DDBJ databases">
        <authorList>
            <person name="Pan Q."/>
            <person name="Jouanno E."/>
            <person name="Zahm M."/>
            <person name="Klopp C."/>
            <person name="Cabau C."/>
            <person name="Louis A."/>
            <person name="Berthelot C."/>
            <person name="Parey E."/>
            <person name="Roest Crollius H."/>
            <person name="Montfort J."/>
            <person name="Robinson-Rechavi M."/>
            <person name="Bouchez O."/>
            <person name="Lampietro C."/>
            <person name="Lopez Roques C."/>
            <person name="Donnadieu C."/>
            <person name="Postlethwait J."/>
            <person name="Bobe J."/>
            <person name="Dillon D."/>
            <person name="Chandos A."/>
            <person name="von Hippel F."/>
            <person name="Guiguen Y."/>
        </authorList>
    </citation>
    <scope>NUCLEOTIDE SEQUENCE</scope>
    <source>
        <strain evidence="1">YG-Jan2019</strain>
    </source>
</reference>
<organism evidence="1 2">
    <name type="scientific">Dallia pectoralis</name>
    <name type="common">Alaska blackfish</name>
    <dbReference type="NCBI Taxonomy" id="75939"/>
    <lineage>
        <taxon>Eukaryota</taxon>
        <taxon>Metazoa</taxon>
        <taxon>Chordata</taxon>
        <taxon>Craniata</taxon>
        <taxon>Vertebrata</taxon>
        <taxon>Euteleostomi</taxon>
        <taxon>Actinopterygii</taxon>
        <taxon>Neopterygii</taxon>
        <taxon>Teleostei</taxon>
        <taxon>Protacanthopterygii</taxon>
        <taxon>Esociformes</taxon>
        <taxon>Umbridae</taxon>
        <taxon>Dallia</taxon>
    </lineage>
</organism>
<dbReference type="Proteomes" id="UP001157502">
    <property type="component" value="Chromosome 8"/>
</dbReference>